<dbReference type="CDD" id="cd01127">
    <property type="entry name" value="TrwB_TraG_TraD_VirD4"/>
    <property type="match status" value="1"/>
</dbReference>
<reference evidence="2 3" key="1">
    <citation type="journal article" date="2020" name="Nat. Commun.">
        <title>The structures of two archaeal type IV pili illuminate evolutionary relationships.</title>
        <authorList>
            <person name="Wang F."/>
            <person name="Baquero D.P."/>
            <person name="Su Z."/>
            <person name="Beltran L.C."/>
            <person name="Prangishvili D."/>
            <person name="Krupovic M."/>
            <person name="Egelman E.H."/>
        </authorList>
    </citation>
    <scope>NUCLEOTIDE SEQUENCE [LARGE SCALE GENOMIC DNA]</scope>
    <source>
        <strain evidence="2 3">2GA</strain>
    </source>
</reference>
<protein>
    <submittedName>
        <fullName evidence="2">ATP-binding protein</fullName>
    </submittedName>
</protein>
<evidence type="ECO:0000313" key="2">
    <source>
        <dbReference type="EMBL" id="NYR15251.1"/>
    </source>
</evidence>
<keyword evidence="2" id="KW-0547">Nucleotide-binding</keyword>
<dbReference type="SUPFAM" id="SSF52540">
    <property type="entry name" value="P-loop containing nucleoside triphosphate hydrolases"/>
    <property type="match status" value="1"/>
</dbReference>
<comment type="caution">
    <text evidence="2">The sequence shown here is derived from an EMBL/GenBank/DDBJ whole genome shotgun (WGS) entry which is preliminary data.</text>
</comment>
<name>A0A7L4P8H6_9CREN</name>
<feature type="transmembrane region" description="Helical" evidence="1">
    <location>
        <begin position="241"/>
        <end position="268"/>
    </location>
</feature>
<proteinExistence type="predicted"/>
<dbReference type="InterPro" id="IPR051162">
    <property type="entry name" value="T4SS_component"/>
</dbReference>
<dbReference type="RefSeq" id="WP_011900931.1">
    <property type="nucleotide sequence ID" value="NZ_JAAVJF010000002.1"/>
</dbReference>
<evidence type="ECO:0000256" key="1">
    <source>
        <dbReference type="SAM" id="Phobius"/>
    </source>
</evidence>
<gene>
    <name evidence="2" type="ORF">HC235_04665</name>
</gene>
<dbReference type="InterPro" id="IPR027417">
    <property type="entry name" value="P-loop_NTPase"/>
</dbReference>
<evidence type="ECO:0000313" key="3">
    <source>
        <dbReference type="Proteomes" id="UP000554766"/>
    </source>
</evidence>
<keyword evidence="1" id="KW-1133">Transmembrane helix</keyword>
<dbReference type="EMBL" id="JAAVJF010000002">
    <property type="protein sequence ID" value="NYR15251.1"/>
    <property type="molecule type" value="Genomic_DNA"/>
</dbReference>
<keyword evidence="3" id="KW-1185">Reference proteome</keyword>
<dbReference type="PANTHER" id="PTHR30121">
    <property type="entry name" value="UNCHARACTERIZED PROTEIN YJGR-RELATED"/>
    <property type="match status" value="1"/>
</dbReference>
<organism evidence="2 3">
    <name type="scientific">Pyrobaculum arsenaticum</name>
    <dbReference type="NCBI Taxonomy" id="121277"/>
    <lineage>
        <taxon>Archaea</taxon>
        <taxon>Thermoproteota</taxon>
        <taxon>Thermoprotei</taxon>
        <taxon>Thermoproteales</taxon>
        <taxon>Thermoproteaceae</taxon>
        <taxon>Pyrobaculum</taxon>
    </lineage>
</organism>
<accession>A0A7L4P8H6</accession>
<dbReference type="Proteomes" id="UP000554766">
    <property type="component" value="Unassembled WGS sequence"/>
</dbReference>
<sequence length="739" mass="81004">MRPQVRRAVEQFRREYESLLTEEELEQCVREIEKTETAIAGYVCAARILMNRPPPQPRQAREAPRREAPSLHIPLPSLPAPISRLPRLPALRSWPVAAGLGMTAAALLGAVHPALALLSLPALYIARAALGAVHTPIWREGDHAVALMGREKVKARLYRVAAVFRDVHGMGPYEFANAVRAFVPLVKGVYYDGRDVYVLLEDGAEEARTALRRLGIVVEDQPSPPPPELGPKQTALRYAPLAALPLAASLLAPAALPFLVFAVVFYLLMLARDVGTPAAGRGIENNDALFAILRKEEIWSIARVSQLTISKALLVWAPNKAFLSRITKRALRQEHLAMLLLSRVRMMRAEEVAAVRQRVVHQREEAFSVAGLVEGKPSAFSVGRPNVVDALTFDLAEFTPYSFMLLPFQCGSGTYKLGWDDRGREVCIDPYQLESPHAVVIGKTGSGKTTWSLAQALQALRAGRFVVAIDPHGHWARYATAVVDARRYIPRIKFSVEGGGEEFSDVDLLLDVLRAAGVAVADVHYTVLLNALERAGGSADLPSLVTALSRIRDPLNALAVDMIAGRIKALARAEPIDLPTSGLVVVTTYGAESPHAVMRLITWLFSYAVWAKQTCPRPPCKPRLEIYIDEAHLLLRHLEALALAWRGLRKYGVRLVALSQDVAEFGGPLSTIIANSDTKAVLAIDPTQLQNISRAVGVDPSVLERVATEALPEERYAVVRFGGRAPVFIRLIRPEDLIS</sequence>
<dbReference type="GO" id="GO:0005524">
    <property type="term" value="F:ATP binding"/>
    <property type="evidence" value="ECO:0007669"/>
    <property type="project" value="UniProtKB-KW"/>
</dbReference>
<dbReference type="AlphaFoldDB" id="A0A7L4P8H6"/>
<keyword evidence="1" id="KW-0472">Membrane</keyword>
<dbReference type="Gene3D" id="3.40.50.300">
    <property type="entry name" value="P-loop containing nucleotide triphosphate hydrolases"/>
    <property type="match status" value="1"/>
</dbReference>
<keyword evidence="2" id="KW-0067">ATP-binding</keyword>
<dbReference type="GeneID" id="5054851"/>
<dbReference type="PANTHER" id="PTHR30121:SF11">
    <property type="entry name" value="AAA+ ATPASE DOMAIN-CONTAINING PROTEIN"/>
    <property type="match status" value="1"/>
</dbReference>
<keyword evidence="1" id="KW-0812">Transmembrane</keyword>